<evidence type="ECO:0000313" key="2">
    <source>
        <dbReference type="Proteomes" id="UP000712281"/>
    </source>
</evidence>
<comment type="caution">
    <text evidence="1">The sequence shown here is derived from an EMBL/GenBank/DDBJ whole genome shotgun (WGS) entry which is preliminary data.</text>
</comment>
<dbReference type="EMBL" id="QGKW02001988">
    <property type="protein sequence ID" value="KAF2551895.1"/>
    <property type="molecule type" value="Genomic_DNA"/>
</dbReference>
<protein>
    <submittedName>
        <fullName evidence="1">Uncharacterized protein</fullName>
    </submittedName>
</protein>
<gene>
    <name evidence="1" type="ORF">F2Q68_00034423</name>
</gene>
<dbReference type="Proteomes" id="UP000712281">
    <property type="component" value="Unassembled WGS sequence"/>
</dbReference>
<proteinExistence type="predicted"/>
<reference evidence="1" key="1">
    <citation type="submission" date="2019-12" db="EMBL/GenBank/DDBJ databases">
        <title>Genome sequencing and annotation of Brassica cretica.</title>
        <authorList>
            <person name="Studholme D.J."/>
            <person name="Sarris P.F."/>
        </authorList>
    </citation>
    <scope>NUCLEOTIDE SEQUENCE</scope>
    <source>
        <strain evidence="1">PFS-001/15</strain>
        <tissue evidence="1">Leaf</tissue>
    </source>
</reference>
<dbReference type="AlphaFoldDB" id="A0A8S9H064"/>
<accession>A0A8S9H064</accession>
<sequence>MAHEEFAAKHPHPPSPVYVKIDRHSNPVIDRHQETAIDRQPPEPIDRRAPLTWADDRYHESYAVETSYRDKGADELHETSFRRLMEQTNSSCNNTTFQNNNRRLQRSSMTQLEEKDEINRGYTRHVDGHTIRVHNKDIRRLLERASRDEPNYICLLEHDSSFTKTKLVPEIYTKDEINEIFYGVCGEQENNKRDFQMKLDGVYYPLNDSIS</sequence>
<evidence type="ECO:0000313" key="1">
    <source>
        <dbReference type="EMBL" id="KAF2551895.1"/>
    </source>
</evidence>
<organism evidence="1 2">
    <name type="scientific">Brassica cretica</name>
    <name type="common">Mustard</name>
    <dbReference type="NCBI Taxonomy" id="69181"/>
    <lineage>
        <taxon>Eukaryota</taxon>
        <taxon>Viridiplantae</taxon>
        <taxon>Streptophyta</taxon>
        <taxon>Embryophyta</taxon>
        <taxon>Tracheophyta</taxon>
        <taxon>Spermatophyta</taxon>
        <taxon>Magnoliopsida</taxon>
        <taxon>eudicotyledons</taxon>
        <taxon>Gunneridae</taxon>
        <taxon>Pentapetalae</taxon>
        <taxon>rosids</taxon>
        <taxon>malvids</taxon>
        <taxon>Brassicales</taxon>
        <taxon>Brassicaceae</taxon>
        <taxon>Brassiceae</taxon>
        <taxon>Brassica</taxon>
    </lineage>
</organism>
<name>A0A8S9H064_BRACR</name>